<evidence type="ECO:0000256" key="2">
    <source>
        <dbReference type="ARBA" id="ARBA00022737"/>
    </source>
</evidence>
<dbReference type="InterPro" id="IPR011004">
    <property type="entry name" value="Trimer_LpxA-like_sf"/>
</dbReference>
<dbReference type="PANTHER" id="PTHR43300">
    <property type="entry name" value="ACETYLTRANSFERASE"/>
    <property type="match status" value="1"/>
</dbReference>
<protein>
    <submittedName>
        <fullName evidence="3">Transferase family hexapeptide repeat protein</fullName>
    </submittedName>
</protein>
<evidence type="ECO:0000313" key="3">
    <source>
        <dbReference type="EMBL" id="TDO48552.1"/>
    </source>
</evidence>
<dbReference type="InterPro" id="IPR018357">
    <property type="entry name" value="Hexapep_transf_CS"/>
</dbReference>
<sequence length="217" mass="22508">MTAVQADPGVEIGYPAARLVDAELILGPEARLRKGTILYAGSRIGARFETGHHVVIREQCEIGDDVSVWSNTVIDYGCRIGAGVKIHSNCYVAQYTEIGAGAFLAPGVTIANDLYPGQADSAEVMSGPSIGAGAQLGVNVTVLPFVRIGDGCLVGAGSVVTRDLPAGSVAFGNPARVRGSVDGLTDIGSRIQADGESASRYRFAAGEPLGNSHRVRR</sequence>
<dbReference type="PROSITE" id="PS00101">
    <property type="entry name" value="HEXAPEP_TRANSFERASES"/>
    <property type="match status" value="1"/>
</dbReference>
<dbReference type="InterPro" id="IPR001451">
    <property type="entry name" value="Hexapep"/>
</dbReference>
<keyword evidence="2" id="KW-0677">Repeat</keyword>
<dbReference type="AlphaFoldDB" id="A0A4R6KDW4"/>
<name>A0A4R6KDW4_9ACTN</name>
<reference evidence="3 4" key="1">
    <citation type="submission" date="2019-03" db="EMBL/GenBank/DDBJ databases">
        <title>Genomic Encyclopedia of Type Strains, Phase III (KMG-III): the genomes of soil and plant-associated and newly described type strains.</title>
        <authorList>
            <person name="Whitman W."/>
        </authorList>
    </citation>
    <scope>NUCLEOTIDE SEQUENCE [LARGE SCALE GENOMIC DNA]</scope>
    <source>
        <strain evidence="3 4">VKM Ac-2527</strain>
    </source>
</reference>
<dbReference type="CDD" id="cd03358">
    <property type="entry name" value="LbH_WxcM_N_like"/>
    <property type="match status" value="1"/>
</dbReference>
<keyword evidence="4" id="KW-1185">Reference proteome</keyword>
<organism evidence="3 4">
    <name type="scientific">Kribbella caucasensis</name>
    <dbReference type="NCBI Taxonomy" id="2512215"/>
    <lineage>
        <taxon>Bacteria</taxon>
        <taxon>Bacillati</taxon>
        <taxon>Actinomycetota</taxon>
        <taxon>Actinomycetes</taxon>
        <taxon>Propionibacteriales</taxon>
        <taxon>Kribbellaceae</taxon>
        <taxon>Kribbella</taxon>
    </lineage>
</organism>
<dbReference type="PANTHER" id="PTHR43300:SF11">
    <property type="entry name" value="ACETYLTRANSFERASE RV3034C-RELATED"/>
    <property type="match status" value="1"/>
</dbReference>
<dbReference type="OrthoDB" id="2643438at2"/>
<dbReference type="Pfam" id="PF00132">
    <property type="entry name" value="Hexapep"/>
    <property type="match status" value="2"/>
</dbReference>
<dbReference type="Proteomes" id="UP000295388">
    <property type="component" value="Unassembled WGS sequence"/>
</dbReference>
<dbReference type="GO" id="GO:0016740">
    <property type="term" value="F:transferase activity"/>
    <property type="evidence" value="ECO:0007669"/>
    <property type="project" value="UniProtKB-KW"/>
</dbReference>
<accession>A0A4R6KDW4</accession>
<proteinExistence type="predicted"/>
<gene>
    <name evidence="3" type="ORF">EV643_107181</name>
</gene>
<keyword evidence="1 3" id="KW-0808">Transferase</keyword>
<evidence type="ECO:0000256" key="1">
    <source>
        <dbReference type="ARBA" id="ARBA00022679"/>
    </source>
</evidence>
<dbReference type="SUPFAM" id="SSF51161">
    <property type="entry name" value="Trimeric LpxA-like enzymes"/>
    <property type="match status" value="1"/>
</dbReference>
<evidence type="ECO:0000313" key="4">
    <source>
        <dbReference type="Proteomes" id="UP000295388"/>
    </source>
</evidence>
<dbReference type="Gene3D" id="2.160.10.10">
    <property type="entry name" value="Hexapeptide repeat proteins"/>
    <property type="match status" value="1"/>
</dbReference>
<comment type="caution">
    <text evidence="3">The sequence shown here is derived from an EMBL/GenBank/DDBJ whole genome shotgun (WGS) entry which is preliminary data.</text>
</comment>
<dbReference type="RefSeq" id="WP_133800968.1">
    <property type="nucleotide sequence ID" value="NZ_SNWQ01000007.1"/>
</dbReference>
<dbReference type="InterPro" id="IPR050179">
    <property type="entry name" value="Trans_hexapeptide_repeat"/>
</dbReference>
<dbReference type="EMBL" id="SNWQ01000007">
    <property type="protein sequence ID" value="TDO48552.1"/>
    <property type="molecule type" value="Genomic_DNA"/>
</dbReference>